<proteinExistence type="predicted"/>
<feature type="signal peptide" evidence="1">
    <location>
        <begin position="1"/>
        <end position="19"/>
    </location>
</feature>
<feature type="chain" id="PRO_5020418588" evidence="1">
    <location>
        <begin position="20"/>
        <end position="135"/>
    </location>
</feature>
<dbReference type="Proteomes" id="UP000298138">
    <property type="component" value="Unassembled WGS sequence"/>
</dbReference>
<organism evidence="2 3">
    <name type="scientific">Ascodesmis nigricans</name>
    <dbReference type="NCBI Taxonomy" id="341454"/>
    <lineage>
        <taxon>Eukaryota</taxon>
        <taxon>Fungi</taxon>
        <taxon>Dikarya</taxon>
        <taxon>Ascomycota</taxon>
        <taxon>Pezizomycotina</taxon>
        <taxon>Pezizomycetes</taxon>
        <taxon>Pezizales</taxon>
        <taxon>Ascodesmidaceae</taxon>
        <taxon>Ascodesmis</taxon>
    </lineage>
</organism>
<dbReference type="EMBL" id="ML220131">
    <property type="protein sequence ID" value="TGZ79456.1"/>
    <property type="molecule type" value="Genomic_DNA"/>
</dbReference>
<dbReference type="AlphaFoldDB" id="A0A4S2MQE4"/>
<accession>A0A4S2MQE4</accession>
<dbReference type="InParanoid" id="A0A4S2MQE4"/>
<protein>
    <submittedName>
        <fullName evidence="2">Uncharacterized protein</fullName>
    </submittedName>
</protein>
<gene>
    <name evidence="2" type="ORF">EX30DRAFT_382109</name>
</gene>
<evidence type="ECO:0000313" key="3">
    <source>
        <dbReference type="Proteomes" id="UP000298138"/>
    </source>
</evidence>
<reference evidence="2 3" key="1">
    <citation type="submission" date="2019-04" db="EMBL/GenBank/DDBJ databases">
        <title>Comparative genomics and transcriptomics to analyze fruiting body development in filamentous ascomycetes.</title>
        <authorList>
            <consortium name="DOE Joint Genome Institute"/>
            <person name="Lutkenhaus R."/>
            <person name="Traeger S."/>
            <person name="Breuer J."/>
            <person name="Kuo A."/>
            <person name="Lipzen A."/>
            <person name="Pangilinan J."/>
            <person name="Dilworth D."/>
            <person name="Sandor L."/>
            <person name="Poggeler S."/>
            <person name="Barry K."/>
            <person name="Grigoriev I.V."/>
            <person name="Nowrousian M."/>
        </authorList>
    </citation>
    <scope>NUCLEOTIDE SEQUENCE [LARGE SCALE GENOMIC DNA]</scope>
    <source>
        <strain evidence="2 3">CBS 389.68</strain>
    </source>
</reference>
<name>A0A4S2MQE4_9PEZI</name>
<keyword evidence="1" id="KW-0732">Signal</keyword>
<keyword evidence="3" id="KW-1185">Reference proteome</keyword>
<evidence type="ECO:0000313" key="2">
    <source>
        <dbReference type="EMBL" id="TGZ79456.1"/>
    </source>
</evidence>
<evidence type="ECO:0000256" key="1">
    <source>
        <dbReference type="SAM" id="SignalP"/>
    </source>
</evidence>
<sequence length="135" mass="14930">MQLTILLFTAVAAISAVSASTMTPYAIYNGVVVKTFTGDYRIDAQECCHPYLGGCRELPFVRAVVMELRQRRIVDMESVIPLAAIAMAGAATTNRESPLYYSRAPTMARRGRRTMRMAAPNLRTHVNLQPMAAYV</sequence>